<name>A0AAW1N3U6_POPJA</name>
<comment type="similarity">
    <text evidence="2 6">Belongs to the anoctamin family.</text>
</comment>
<evidence type="ECO:0000313" key="9">
    <source>
        <dbReference type="Proteomes" id="UP001458880"/>
    </source>
</evidence>
<feature type="transmembrane region" description="Helical" evidence="6">
    <location>
        <begin position="308"/>
        <end position="326"/>
    </location>
</feature>
<feature type="transmembrane region" description="Helical" evidence="6">
    <location>
        <begin position="491"/>
        <end position="511"/>
    </location>
</feature>
<evidence type="ECO:0000256" key="2">
    <source>
        <dbReference type="ARBA" id="ARBA00009671"/>
    </source>
</evidence>
<feature type="domain" description="Anoctamin transmembrane" evidence="7">
    <location>
        <begin position="51"/>
        <end position="622"/>
    </location>
</feature>
<dbReference type="PANTHER" id="PTHR12308:SF83">
    <property type="entry name" value="ANOCTAMIN"/>
    <property type="match status" value="1"/>
</dbReference>
<sequence length="686" mass="79638">MTPTPTQVSIVSTRPYYYEGDVHHKGSMRNLLFEEWAAVSKLVKYQPIDDIKDYFGVKFALYFAWLGFYTHMLIPASIVGLLSLLYGWFTYSTDRFSQDICQSDVVMCPLCDRICSFWKLSEGCTYSRIAHFIDNPMTIFFAVFMSVWATIYLELWKRYSAEITHRWGLTGFDLQAEPPRPEYLTRLHNAKKKKLNVVTLLDEPAVSFWKVKLPSIIFSFSVAILWICLALATVVGVVIYRMALISSESLYSDKTSYRIYVVPATAALINLSCIVLLNVGYDRLAEFLTEMELQRTQTEYDDSLALKIYMFQFVNYYSSIFYIAFLKGKFVGYPSKYNRIFGYRQEECNPGGCLMELTIQLTIIMIGNQAINSILEMVLPLLFKLYNTITIKTGLKALNDNTQIIGCNQWTEDFKLNSMDNRSLFTEYLEMILQYGFVTIFVTAFPLAPLFALINNMLEMRLDAKKFIKYFRRPVPQRVRDIGVWMPLMNIVGRISVASNAFIIAFSSNFIPKLVYMLRINPSRTDEGYLNHTLAYFDIKDFPNNTAPVNNPWNVTVCRYTEYRNPPDDVHRYKRSVDYWHILAARLAFVVVYQNLVTFIITIIEWVIPDIPRRLSDQIKREAYKTNDTIINYEKDRAREKLRMNRNSVLSGDSVYTDVFDTNGTVTHGEANPLYHRNVHTTTTEL</sequence>
<dbReference type="GO" id="GO:0005254">
    <property type="term" value="F:chloride channel activity"/>
    <property type="evidence" value="ECO:0007669"/>
    <property type="project" value="TreeGrafter"/>
</dbReference>
<evidence type="ECO:0000256" key="5">
    <source>
        <dbReference type="ARBA" id="ARBA00023136"/>
    </source>
</evidence>
<dbReference type="Proteomes" id="UP001458880">
    <property type="component" value="Unassembled WGS sequence"/>
</dbReference>
<feature type="transmembrane region" description="Helical" evidence="6">
    <location>
        <begin position="432"/>
        <end position="454"/>
    </location>
</feature>
<keyword evidence="4 6" id="KW-1133">Transmembrane helix</keyword>
<feature type="transmembrane region" description="Helical" evidence="6">
    <location>
        <begin position="583"/>
        <end position="608"/>
    </location>
</feature>
<feature type="transmembrane region" description="Helical" evidence="6">
    <location>
        <begin position="216"/>
        <end position="240"/>
    </location>
</feature>
<proteinExistence type="inferred from homology"/>
<evidence type="ECO:0000256" key="4">
    <source>
        <dbReference type="ARBA" id="ARBA00022989"/>
    </source>
</evidence>
<evidence type="ECO:0000256" key="1">
    <source>
        <dbReference type="ARBA" id="ARBA00004141"/>
    </source>
</evidence>
<dbReference type="GO" id="GO:0005886">
    <property type="term" value="C:plasma membrane"/>
    <property type="evidence" value="ECO:0007669"/>
    <property type="project" value="TreeGrafter"/>
</dbReference>
<comment type="subcellular location">
    <subcellularLocation>
        <location evidence="1 6">Membrane</location>
        <topology evidence="1 6">Multi-pass membrane protein</topology>
    </subcellularLocation>
</comment>
<dbReference type="AlphaFoldDB" id="A0AAW1N3U6"/>
<evidence type="ECO:0000259" key="7">
    <source>
        <dbReference type="Pfam" id="PF04547"/>
    </source>
</evidence>
<dbReference type="InterPro" id="IPR007632">
    <property type="entry name" value="Anoctamin"/>
</dbReference>
<dbReference type="PANTHER" id="PTHR12308">
    <property type="entry name" value="ANOCTAMIN"/>
    <property type="match status" value="1"/>
</dbReference>
<dbReference type="EMBL" id="JASPKY010000014">
    <property type="protein sequence ID" value="KAK9753289.1"/>
    <property type="molecule type" value="Genomic_DNA"/>
</dbReference>
<feature type="transmembrane region" description="Helical" evidence="6">
    <location>
        <begin position="62"/>
        <end position="89"/>
    </location>
</feature>
<keyword evidence="3 6" id="KW-0812">Transmembrane</keyword>
<comment type="caution">
    <text evidence="8">The sequence shown here is derived from an EMBL/GenBank/DDBJ whole genome shotgun (WGS) entry which is preliminary data.</text>
</comment>
<dbReference type="InterPro" id="IPR049452">
    <property type="entry name" value="Anoctamin_TM"/>
</dbReference>
<keyword evidence="5 6" id="KW-0472">Membrane</keyword>
<gene>
    <name evidence="8" type="ORF">QE152_g3551</name>
</gene>
<evidence type="ECO:0000256" key="6">
    <source>
        <dbReference type="RuleBase" id="RU280814"/>
    </source>
</evidence>
<feature type="transmembrane region" description="Helical" evidence="6">
    <location>
        <begin position="137"/>
        <end position="156"/>
    </location>
</feature>
<organism evidence="8 9">
    <name type="scientific">Popillia japonica</name>
    <name type="common">Japanese beetle</name>
    <dbReference type="NCBI Taxonomy" id="7064"/>
    <lineage>
        <taxon>Eukaryota</taxon>
        <taxon>Metazoa</taxon>
        <taxon>Ecdysozoa</taxon>
        <taxon>Arthropoda</taxon>
        <taxon>Hexapoda</taxon>
        <taxon>Insecta</taxon>
        <taxon>Pterygota</taxon>
        <taxon>Neoptera</taxon>
        <taxon>Endopterygota</taxon>
        <taxon>Coleoptera</taxon>
        <taxon>Polyphaga</taxon>
        <taxon>Scarabaeiformia</taxon>
        <taxon>Scarabaeidae</taxon>
        <taxon>Rutelinae</taxon>
        <taxon>Popillia</taxon>
    </lineage>
</organism>
<feature type="transmembrane region" description="Helical" evidence="6">
    <location>
        <begin position="260"/>
        <end position="281"/>
    </location>
</feature>
<keyword evidence="9" id="KW-1185">Reference proteome</keyword>
<reference evidence="8 9" key="1">
    <citation type="journal article" date="2024" name="BMC Genomics">
        <title>De novo assembly and annotation of Popillia japonica's genome with initial clues to its potential as an invasive pest.</title>
        <authorList>
            <person name="Cucini C."/>
            <person name="Boschi S."/>
            <person name="Funari R."/>
            <person name="Cardaioli E."/>
            <person name="Iannotti N."/>
            <person name="Marturano G."/>
            <person name="Paoli F."/>
            <person name="Bruttini M."/>
            <person name="Carapelli A."/>
            <person name="Frati F."/>
            <person name="Nardi F."/>
        </authorList>
    </citation>
    <scope>NUCLEOTIDE SEQUENCE [LARGE SCALE GENOMIC DNA]</scope>
    <source>
        <strain evidence="8">DMR45628</strain>
    </source>
</reference>
<evidence type="ECO:0000256" key="3">
    <source>
        <dbReference type="ARBA" id="ARBA00022692"/>
    </source>
</evidence>
<protein>
    <recommendedName>
        <fullName evidence="6">Anoctamin</fullName>
    </recommendedName>
</protein>
<dbReference type="Pfam" id="PF04547">
    <property type="entry name" value="Anoctamin"/>
    <property type="match status" value="1"/>
</dbReference>
<accession>A0AAW1N3U6</accession>
<evidence type="ECO:0000313" key="8">
    <source>
        <dbReference type="EMBL" id="KAK9753289.1"/>
    </source>
</evidence>